<keyword evidence="2" id="KW-0902">Two-component regulatory system</keyword>
<evidence type="ECO:0000256" key="4">
    <source>
        <dbReference type="ARBA" id="ARBA00023125"/>
    </source>
</evidence>
<evidence type="ECO:0000313" key="11">
    <source>
        <dbReference type="Proteomes" id="UP001165565"/>
    </source>
</evidence>
<evidence type="ECO:0000256" key="7">
    <source>
        <dbReference type="PROSITE-ProRule" id="PRU01091"/>
    </source>
</evidence>
<dbReference type="EMBL" id="JANFAV010000008">
    <property type="protein sequence ID" value="MCW6535672.1"/>
    <property type="molecule type" value="Genomic_DNA"/>
</dbReference>
<dbReference type="PROSITE" id="PS51755">
    <property type="entry name" value="OMPR_PHOB"/>
    <property type="match status" value="1"/>
</dbReference>
<evidence type="ECO:0000256" key="1">
    <source>
        <dbReference type="ARBA" id="ARBA00022553"/>
    </source>
</evidence>
<keyword evidence="11" id="KW-1185">Reference proteome</keyword>
<gene>
    <name evidence="10" type="ORF">NEE01_12870</name>
</gene>
<keyword evidence="3" id="KW-0805">Transcription regulation</keyword>
<keyword evidence="1 6" id="KW-0597">Phosphoprotein</keyword>
<feature type="DNA-binding region" description="OmpR/PhoB-type" evidence="7">
    <location>
        <begin position="124"/>
        <end position="222"/>
    </location>
</feature>
<comment type="caution">
    <text evidence="10">The sequence shown here is derived from an EMBL/GenBank/DDBJ whole genome shotgun (WGS) entry which is preliminary data.</text>
</comment>
<reference evidence="10" key="1">
    <citation type="submission" date="2022-06" db="EMBL/GenBank/DDBJ databases">
        <title>Sphingomonas sp. nov. isolated from rhizosphere soil of tomato.</title>
        <authorList>
            <person name="Dong H."/>
            <person name="Gao R."/>
        </authorList>
    </citation>
    <scope>NUCLEOTIDE SEQUENCE</scope>
    <source>
        <strain evidence="10">MMSM24</strain>
    </source>
</reference>
<evidence type="ECO:0000259" key="8">
    <source>
        <dbReference type="PROSITE" id="PS50110"/>
    </source>
</evidence>
<dbReference type="InterPro" id="IPR039420">
    <property type="entry name" value="WalR-like"/>
</dbReference>
<evidence type="ECO:0000259" key="9">
    <source>
        <dbReference type="PROSITE" id="PS51755"/>
    </source>
</evidence>
<dbReference type="Gene3D" id="6.10.250.690">
    <property type="match status" value="1"/>
</dbReference>
<dbReference type="AlphaFoldDB" id="A0AA41Z7Z8"/>
<dbReference type="InterPro" id="IPR001867">
    <property type="entry name" value="OmpR/PhoB-type_DNA-bd"/>
</dbReference>
<dbReference type="GO" id="GO:0032993">
    <property type="term" value="C:protein-DNA complex"/>
    <property type="evidence" value="ECO:0007669"/>
    <property type="project" value="TreeGrafter"/>
</dbReference>
<keyword evidence="5" id="KW-0804">Transcription</keyword>
<dbReference type="Proteomes" id="UP001165565">
    <property type="component" value="Unassembled WGS sequence"/>
</dbReference>
<name>A0AA41Z7Z8_9SPHN</name>
<organism evidence="10 11">
    <name type="scientific">Sphingomonas lycopersici</name>
    <dbReference type="NCBI Taxonomy" id="2951807"/>
    <lineage>
        <taxon>Bacteria</taxon>
        <taxon>Pseudomonadati</taxon>
        <taxon>Pseudomonadota</taxon>
        <taxon>Alphaproteobacteria</taxon>
        <taxon>Sphingomonadales</taxon>
        <taxon>Sphingomonadaceae</taxon>
        <taxon>Sphingomonas</taxon>
    </lineage>
</organism>
<feature type="domain" description="OmpR/PhoB-type" evidence="9">
    <location>
        <begin position="124"/>
        <end position="222"/>
    </location>
</feature>
<evidence type="ECO:0000256" key="2">
    <source>
        <dbReference type="ARBA" id="ARBA00023012"/>
    </source>
</evidence>
<dbReference type="Pfam" id="PF00486">
    <property type="entry name" value="Trans_reg_C"/>
    <property type="match status" value="1"/>
</dbReference>
<dbReference type="InterPro" id="IPR036388">
    <property type="entry name" value="WH-like_DNA-bd_sf"/>
</dbReference>
<dbReference type="PANTHER" id="PTHR48111:SF1">
    <property type="entry name" value="TWO-COMPONENT RESPONSE REGULATOR ORR33"/>
    <property type="match status" value="1"/>
</dbReference>
<evidence type="ECO:0000256" key="6">
    <source>
        <dbReference type="PROSITE-ProRule" id="PRU00169"/>
    </source>
</evidence>
<feature type="domain" description="Response regulatory" evidence="8">
    <location>
        <begin position="2"/>
        <end position="116"/>
    </location>
</feature>
<protein>
    <submittedName>
        <fullName evidence="10">Response regulator transcription factor</fullName>
    </submittedName>
</protein>
<keyword evidence="4 7" id="KW-0238">DNA-binding</keyword>
<dbReference type="Gene3D" id="3.40.50.2300">
    <property type="match status" value="1"/>
</dbReference>
<dbReference type="InterPro" id="IPR011006">
    <property type="entry name" value="CheY-like_superfamily"/>
</dbReference>
<dbReference type="Gene3D" id="1.10.10.10">
    <property type="entry name" value="Winged helix-like DNA-binding domain superfamily/Winged helix DNA-binding domain"/>
    <property type="match status" value="1"/>
</dbReference>
<dbReference type="SMART" id="SM00448">
    <property type="entry name" value="REC"/>
    <property type="match status" value="1"/>
</dbReference>
<dbReference type="InterPro" id="IPR001789">
    <property type="entry name" value="Sig_transdc_resp-reg_receiver"/>
</dbReference>
<dbReference type="Pfam" id="PF00072">
    <property type="entry name" value="Response_reg"/>
    <property type="match status" value="1"/>
</dbReference>
<accession>A0AA41Z7Z8</accession>
<dbReference type="GO" id="GO:0000976">
    <property type="term" value="F:transcription cis-regulatory region binding"/>
    <property type="evidence" value="ECO:0007669"/>
    <property type="project" value="TreeGrafter"/>
</dbReference>
<proteinExistence type="predicted"/>
<dbReference type="RefSeq" id="WP_265269210.1">
    <property type="nucleotide sequence ID" value="NZ_JANFAU010000002.1"/>
</dbReference>
<dbReference type="GO" id="GO:0000156">
    <property type="term" value="F:phosphorelay response regulator activity"/>
    <property type="evidence" value="ECO:0007669"/>
    <property type="project" value="TreeGrafter"/>
</dbReference>
<dbReference type="SMART" id="SM00862">
    <property type="entry name" value="Trans_reg_C"/>
    <property type="match status" value="1"/>
</dbReference>
<evidence type="ECO:0000313" key="10">
    <source>
        <dbReference type="EMBL" id="MCW6535672.1"/>
    </source>
</evidence>
<dbReference type="PROSITE" id="PS50110">
    <property type="entry name" value="RESPONSE_REGULATORY"/>
    <property type="match status" value="1"/>
</dbReference>
<dbReference type="GO" id="GO:0006355">
    <property type="term" value="P:regulation of DNA-templated transcription"/>
    <property type="evidence" value="ECO:0007669"/>
    <property type="project" value="InterPro"/>
</dbReference>
<dbReference type="SUPFAM" id="SSF52172">
    <property type="entry name" value="CheY-like"/>
    <property type="match status" value="1"/>
</dbReference>
<sequence>MRLLVVEDNIELAQAIGEAFAARHLHCDLAHNAGDADILIRTTRYALVILDLGLPDEDGLDLLKRLRAAQRSEPIIILTARGEVENRIRGLSAGADDYMSKPFHFDELHARVLAILRRDSGYKDRLLRAGTLELDTEARQFRAEGAALEFSVREGELLELLMRQPNRVVPKRVLEDQLFGAGDSLGSNAVEVYIHRIRRHLKEAGLALTVQTVRGVGYMLQT</sequence>
<dbReference type="PANTHER" id="PTHR48111">
    <property type="entry name" value="REGULATOR OF RPOS"/>
    <property type="match status" value="1"/>
</dbReference>
<evidence type="ECO:0000256" key="3">
    <source>
        <dbReference type="ARBA" id="ARBA00023015"/>
    </source>
</evidence>
<feature type="modified residue" description="4-aspartylphosphate" evidence="6">
    <location>
        <position position="51"/>
    </location>
</feature>
<dbReference type="GO" id="GO:0005829">
    <property type="term" value="C:cytosol"/>
    <property type="evidence" value="ECO:0007669"/>
    <property type="project" value="TreeGrafter"/>
</dbReference>
<dbReference type="CDD" id="cd00383">
    <property type="entry name" value="trans_reg_C"/>
    <property type="match status" value="1"/>
</dbReference>
<evidence type="ECO:0000256" key="5">
    <source>
        <dbReference type="ARBA" id="ARBA00023163"/>
    </source>
</evidence>